<dbReference type="eggNOG" id="COG2843">
    <property type="taxonomic scope" value="Bacteria"/>
</dbReference>
<proteinExistence type="inferred from homology"/>
<evidence type="ECO:0000259" key="2">
    <source>
        <dbReference type="SMART" id="SM00854"/>
    </source>
</evidence>
<name>M3V9H1_GORML</name>
<feature type="domain" description="Capsule synthesis protein CapA" evidence="2">
    <location>
        <begin position="60"/>
        <end position="301"/>
    </location>
</feature>
<sequence length="381" mass="41632">MDVRVRSGRIGFCAVMMTAVLAVGGSAAPLMLESVDSAAFAAETSPVPTEHNVPSTRTITISWVGDNILGTDKDFGGGTLPELWARAGKSPDYFFQNVKRYFTADDLTVANFEVALTGERRERYKGDGETYHFYGDPAVAESLPAAGIDVVTLANNHTFDYGQAGFDDTTRALDAVGVDYIGTGHESEGSTYDFRVIRDVKGVRVGLVGYQAWADTVPFRAKVRTDFSTLRAEGAQVVIPFFHWGIEAENRPYEVQTSLAEFAIDQGADAVIGTHPHVLQSMSTYKGKLIAYSLGNFSFGGNTNPSDKRTMILQTRLTVTGERVSGSEYRVIPTRLSRDAGFNDYVPTPYRGAEKAETLEFINEISPDLRGRIGTRFRPVS</sequence>
<dbReference type="Proteomes" id="UP000035009">
    <property type="component" value="Unassembled WGS sequence"/>
</dbReference>
<dbReference type="SUPFAM" id="SSF56300">
    <property type="entry name" value="Metallo-dependent phosphatases"/>
    <property type="match status" value="1"/>
</dbReference>
<dbReference type="STRING" id="410332.SAMN04488550_3322"/>
<keyword evidence="4" id="KW-1185">Reference proteome</keyword>
<comment type="caution">
    <text evidence="3">The sequence shown here is derived from an EMBL/GenBank/DDBJ whole genome shotgun (WGS) entry which is preliminary data.</text>
</comment>
<dbReference type="InterPro" id="IPR019079">
    <property type="entry name" value="Capsule_synth_CapA"/>
</dbReference>
<dbReference type="SMART" id="SM00854">
    <property type="entry name" value="PGA_cap"/>
    <property type="match status" value="1"/>
</dbReference>
<dbReference type="InterPro" id="IPR052169">
    <property type="entry name" value="CW_Biosynth-Accessory"/>
</dbReference>
<gene>
    <name evidence="3" type="ORF">GM1_001_00580</name>
</gene>
<dbReference type="Gene3D" id="3.60.21.10">
    <property type="match status" value="1"/>
</dbReference>
<evidence type="ECO:0000313" key="3">
    <source>
        <dbReference type="EMBL" id="GAC77933.1"/>
    </source>
</evidence>
<dbReference type="PANTHER" id="PTHR33393:SF11">
    <property type="entry name" value="POLYGLUTAMINE SYNTHESIS ACCESSORY PROTEIN RV0574C-RELATED"/>
    <property type="match status" value="1"/>
</dbReference>
<dbReference type="PANTHER" id="PTHR33393">
    <property type="entry name" value="POLYGLUTAMINE SYNTHESIS ACCESSORY PROTEIN RV0574C-RELATED"/>
    <property type="match status" value="1"/>
</dbReference>
<dbReference type="Pfam" id="PF09587">
    <property type="entry name" value="PGA_cap"/>
    <property type="match status" value="1"/>
</dbReference>
<dbReference type="InterPro" id="IPR029052">
    <property type="entry name" value="Metallo-depent_PP-like"/>
</dbReference>
<dbReference type="CDD" id="cd07381">
    <property type="entry name" value="MPP_CapA"/>
    <property type="match status" value="1"/>
</dbReference>
<dbReference type="AlphaFoldDB" id="M3V9H1"/>
<evidence type="ECO:0000313" key="4">
    <source>
        <dbReference type="Proteomes" id="UP000035009"/>
    </source>
</evidence>
<dbReference type="EMBL" id="BAOP01000001">
    <property type="protein sequence ID" value="GAC77933.1"/>
    <property type="molecule type" value="Genomic_DNA"/>
</dbReference>
<comment type="similarity">
    <text evidence="1">Belongs to the CapA family.</text>
</comment>
<accession>M3V9H1</accession>
<organism evidence="3 4">
    <name type="scientific">Gordonia malaquae NBRC 108250</name>
    <dbReference type="NCBI Taxonomy" id="1223542"/>
    <lineage>
        <taxon>Bacteria</taxon>
        <taxon>Bacillati</taxon>
        <taxon>Actinomycetota</taxon>
        <taxon>Actinomycetes</taxon>
        <taxon>Mycobacteriales</taxon>
        <taxon>Gordoniaceae</taxon>
        <taxon>Gordonia</taxon>
    </lineage>
</organism>
<protein>
    <recommendedName>
        <fullName evidence="2">Capsule synthesis protein CapA domain-containing protein</fullName>
    </recommendedName>
</protein>
<reference evidence="3 4" key="1">
    <citation type="submission" date="2013-02" db="EMBL/GenBank/DDBJ databases">
        <title>Whole genome shotgun sequence of Gordonia malaquae NBRC 108250.</title>
        <authorList>
            <person name="Yoshida I."/>
            <person name="Hosoyama A."/>
            <person name="Tsuchikane K."/>
            <person name="Ando Y."/>
            <person name="Baba S."/>
            <person name="Ohji S."/>
            <person name="Hamada M."/>
            <person name="Tamura T."/>
            <person name="Yamazoe A."/>
            <person name="Yamazaki S."/>
            <person name="Fujita N."/>
        </authorList>
    </citation>
    <scope>NUCLEOTIDE SEQUENCE [LARGE SCALE GENOMIC DNA]</scope>
    <source>
        <strain evidence="3 4">NBRC 108250</strain>
    </source>
</reference>
<evidence type="ECO:0000256" key="1">
    <source>
        <dbReference type="ARBA" id="ARBA00005662"/>
    </source>
</evidence>